<gene>
    <name evidence="2" type="ORF">RM479_20650</name>
</gene>
<dbReference type="Gene3D" id="1.10.3300.10">
    <property type="entry name" value="Jann2411-like domain"/>
    <property type="match status" value="1"/>
</dbReference>
<sequence>MTSEHSPEDLLRITLALVATRPLAGAWPEELHSLERLSEILPGTEDATATDIADVRALRDRLAPLVLSPDPDAAPVELSALAEEFGLRPAVDSVGGPIRHVSPDPRPVARAAEVLVPGVMLAWAAGLTSRVRVCGADGCETPFLDSSHRANRHYCSPRCSTRMRVRRHRERPPGAA</sequence>
<evidence type="ECO:0000259" key="1">
    <source>
        <dbReference type="Pfam" id="PF11706"/>
    </source>
</evidence>
<dbReference type="SUPFAM" id="SSF160904">
    <property type="entry name" value="Jann2411-like"/>
    <property type="match status" value="1"/>
</dbReference>
<evidence type="ECO:0000313" key="2">
    <source>
        <dbReference type="EMBL" id="MDT0330836.1"/>
    </source>
</evidence>
<organism evidence="2 3">
    <name type="scientific">Nocardiopsis lambiniae</name>
    <dbReference type="NCBI Taxonomy" id="3075539"/>
    <lineage>
        <taxon>Bacteria</taxon>
        <taxon>Bacillati</taxon>
        <taxon>Actinomycetota</taxon>
        <taxon>Actinomycetes</taxon>
        <taxon>Streptosporangiales</taxon>
        <taxon>Nocardiopsidaceae</taxon>
        <taxon>Nocardiopsis</taxon>
    </lineage>
</organism>
<dbReference type="RefSeq" id="WP_311513423.1">
    <property type="nucleotide sequence ID" value="NZ_JAVREP010000016.1"/>
</dbReference>
<dbReference type="EMBL" id="JAVREP010000016">
    <property type="protein sequence ID" value="MDT0330836.1"/>
    <property type="molecule type" value="Genomic_DNA"/>
</dbReference>
<comment type="caution">
    <text evidence="2">The sequence shown here is derived from an EMBL/GenBank/DDBJ whole genome shotgun (WGS) entry which is preliminary data.</text>
</comment>
<dbReference type="Pfam" id="PF11706">
    <property type="entry name" value="zf-CGNR"/>
    <property type="match status" value="1"/>
</dbReference>
<feature type="domain" description="Zinc finger CGNR" evidence="1">
    <location>
        <begin position="130"/>
        <end position="171"/>
    </location>
</feature>
<dbReference type="InterPro" id="IPR021005">
    <property type="entry name" value="Znf_CGNR"/>
</dbReference>
<evidence type="ECO:0000313" key="3">
    <source>
        <dbReference type="Proteomes" id="UP001183390"/>
    </source>
</evidence>
<name>A0ABU2MF16_9ACTN</name>
<dbReference type="Proteomes" id="UP001183390">
    <property type="component" value="Unassembled WGS sequence"/>
</dbReference>
<dbReference type="PANTHER" id="PTHR35525">
    <property type="entry name" value="BLL6575 PROTEIN"/>
    <property type="match status" value="1"/>
</dbReference>
<proteinExistence type="predicted"/>
<reference evidence="3" key="1">
    <citation type="submission" date="2023-07" db="EMBL/GenBank/DDBJ databases">
        <title>30 novel species of actinomycetes from the DSMZ collection.</title>
        <authorList>
            <person name="Nouioui I."/>
        </authorList>
    </citation>
    <scope>NUCLEOTIDE SEQUENCE [LARGE SCALE GENOMIC DNA]</scope>
    <source>
        <strain evidence="3">DSM 44743</strain>
    </source>
</reference>
<accession>A0ABU2MF16</accession>
<dbReference type="InterPro" id="IPR023286">
    <property type="entry name" value="ABATE_dom_sf"/>
</dbReference>
<protein>
    <submittedName>
        <fullName evidence="2">CGNR zinc finger domain-containing protein</fullName>
    </submittedName>
</protein>
<dbReference type="PANTHER" id="PTHR35525:SF3">
    <property type="entry name" value="BLL6575 PROTEIN"/>
    <property type="match status" value="1"/>
</dbReference>
<dbReference type="InterPro" id="IPR010852">
    <property type="entry name" value="ABATE"/>
</dbReference>
<keyword evidence="3" id="KW-1185">Reference proteome</keyword>